<dbReference type="EMBL" id="JH718056">
    <property type="protein sequence ID" value="EJC97569.1"/>
    <property type="molecule type" value="Genomic_DNA"/>
</dbReference>
<gene>
    <name evidence="1" type="ORF">FOMMEDRAFT_32477</name>
</gene>
<organism evidence="1 2">
    <name type="scientific">Fomitiporia mediterranea (strain MF3/22)</name>
    <name type="common">Grapevine white-rot fungus</name>
    <dbReference type="NCBI Taxonomy" id="694068"/>
    <lineage>
        <taxon>Eukaryota</taxon>
        <taxon>Fungi</taxon>
        <taxon>Dikarya</taxon>
        <taxon>Basidiomycota</taxon>
        <taxon>Agaricomycotina</taxon>
        <taxon>Agaricomycetes</taxon>
        <taxon>Hymenochaetales</taxon>
        <taxon>Hymenochaetaceae</taxon>
        <taxon>Fomitiporia</taxon>
    </lineage>
</organism>
<protein>
    <submittedName>
        <fullName evidence="1">Uncharacterized protein</fullName>
    </submittedName>
</protein>
<dbReference type="RefSeq" id="XP_007272167.1">
    <property type="nucleotide sequence ID" value="XM_007272105.1"/>
</dbReference>
<accession>R7SIX8</accession>
<evidence type="ECO:0000313" key="2">
    <source>
        <dbReference type="Proteomes" id="UP000053630"/>
    </source>
</evidence>
<reference evidence="2" key="1">
    <citation type="journal article" date="2012" name="Science">
        <title>The Paleozoic origin of enzymatic lignin decomposition reconstructed from 31 fungal genomes.</title>
        <authorList>
            <person name="Floudas D."/>
            <person name="Binder M."/>
            <person name="Riley R."/>
            <person name="Barry K."/>
            <person name="Blanchette R.A."/>
            <person name="Henrissat B."/>
            <person name="Martinez A.T."/>
            <person name="Otillar R."/>
            <person name="Spatafora J.W."/>
            <person name="Yadav J.S."/>
            <person name="Aerts A."/>
            <person name="Benoit I."/>
            <person name="Boyd A."/>
            <person name="Carlson A."/>
            <person name="Copeland A."/>
            <person name="Coutinho P.M."/>
            <person name="de Vries R.P."/>
            <person name="Ferreira P."/>
            <person name="Findley K."/>
            <person name="Foster B."/>
            <person name="Gaskell J."/>
            <person name="Glotzer D."/>
            <person name="Gorecki P."/>
            <person name="Heitman J."/>
            <person name="Hesse C."/>
            <person name="Hori C."/>
            <person name="Igarashi K."/>
            <person name="Jurgens J.A."/>
            <person name="Kallen N."/>
            <person name="Kersten P."/>
            <person name="Kohler A."/>
            <person name="Kuees U."/>
            <person name="Kumar T.K.A."/>
            <person name="Kuo A."/>
            <person name="LaButti K."/>
            <person name="Larrondo L.F."/>
            <person name="Lindquist E."/>
            <person name="Ling A."/>
            <person name="Lombard V."/>
            <person name="Lucas S."/>
            <person name="Lundell T."/>
            <person name="Martin R."/>
            <person name="McLaughlin D.J."/>
            <person name="Morgenstern I."/>
            <person name="Morin E."/>
            <person name="Murat C."/>
            <person name="Nagy L.G."/>
            <person name="Nolan M."/>
            <person name="Ohm R.A."/>
            <person name="Patyshakuliyeva A."/>
            <person name="Rokas A."/>
            <person name="Ruiz-Duenas F.J."/>
            <person name="Sabat G."/>
            <person name="Salamov A."/>
            <person name="Samejima M."/>
            <person name="Schmutz J."/>
            <person name="Slot J.C."/>
            <person name="St John F."/>
            <person name="Stenlid J."/>
            <person name="Sun H."/>
            <person name="Sun S."/>
            <person name="Syed K."/>
            <person name="Tsang A."/>
            <person name="Wiebenga A."/>
            <person name="Young D."/>
            <person name="Pisabarro A."/>
            <person name="Eastwood D.C."/>
            <person name="Martin F."/>
            <person name="Cullen D."/>
            <person name="Grigoriev I.V."/>
            <person name="Hibbett D.S."/>
        </authorList>
    </citation>
    <scope>NUCLEOTIDE SEQUENCE [LARGE SCALE GENOMIC DNA]</scope>
    <source>
        <strain evidence="2">MF3/22</strain>
    </source>
</reference>
<dbReference type="GeneID" id="18679202"/>
<proteinExistence type="predicted"/>
<dbReference type="Proteomes" id="UP000053630">
    <property type="component" value="Unassembled WGS sequence"/>
</dbReference>
<dbReference type="AlphaFoldDB" id="R7SIX8"/>
<name>R7SIX8_FOMME</name>
<evidence type="ECO:0000313" key="1">
    <source>
        <dbReference type="EMBL" id="EJC97569.1"/>
    </source>
</evidence>
<keyword evidence="2" id="KW-1185">Reference proteome</keyword>
<dbReference type="KEGG" id="fme:FOMMEDRAFT_32477"/>
<feature type="non-terminal residue" evidence="1">
    <location>
        <position position="125"/>
    </location>
</feature>
<sequence length="125" mass="14326">MSGTIETGMTDFSLNKSTTTVALTAGKQRAIINGKTRTHPSEWVFVFQSKCIYFRRLSEKYGLDWENDMFGAVLTVTQWVQNAANVHFNIRAGTYRGAPDQFVTFLEDLRRSLHRLKVSDEQMDK</sequence>